<keyword evidence="2" id="KW-1185">Reference proteome</keyword>
<proteinExistence type="predicted"/>
<protein>
    <submittedName>
        <fullName evidence="1">Uncharacterized protein</fullName>
    </submittedName>
</protein>
<sequence length="51" mass="5804">MWSIDTVKTSKGFYRFYKTTDDIHNSKAEFCAVDAKTSAITCKDVTINFGF</sequence>
<reference evidence="1" key="1">
    <citation type="submission" date="2013-03" db="EMBL/GenBank/DDBJ databases">
        <authorList>
            <person name="Harkins D.M."/>
            <person name="Durkin A.S."/>
            <person name="Brinkac L.M."/>
            <person name="Haft D.H."/>
            <person name="Selengut J.D."/>
            <person name="Sanka R."/>
            <person name="DePew J."/>
            <person name="Purushe J."/>
            <person name="Hartskeerl R.A."/>
            <person name="Ahmed A."/>
            <person name="van der Linden H."/>
            <person name="Goris M.G.A."/>
            <person name="Vinetz J.M."/>
            <person name="Sutton G.G."/>
            <person name="Nierman W.C."/>
            <person name="Fouts D.E."/>
        </authorList>
    </citation>
    <scope>NUCLEOTIDE SEQUENCE [LARGE SCALE GENOMIC DNA]</scope>
    <source>
        <strain evidence="1">ICFT</strain>
    </source>
</reference>
<gene>
    <name evidence="1" type="ORF">LEP1GSC060_2340</name>
</gene>
<evidence type="ECO:0000313" key="2">
    <source>
        <dbReference type="Proteomes" id="UP000012313"/>
    </source>
</evidence>
<evidence type="ECO:0000313" key="1">
    <source>
        <dbReference type="EMBL" id="EMY79345.1"/>
    </source>
</evidence>
<dbReference type="AlphaFoldDB" id="N1WK78"/>
<accession>N1WK78</accession>
<name>N1WK78_9LEPT</name>
<comment type="caution">
    <text evidence="1">The sequence shown here is derived from an EMBL/GenBank/DDBJ whole genome shotgun (WGS) entry which is preliminary data.</text>
</comment>
<organism evidence="1 2">
    <name type="scientific">Leptospira weilii serovar Ranarum str. ICFT</name>
    <dbReference type="NCBI Taxonomy" id="1218598"/>
    <lineage>
        <taxon>Bacteria</taxon>
        <taxon>Pseudomonadati</taxon>
        <taxon>Spirochaetota</taxon>
        <taxon>Spirochaetia</taxon>
        <taxon>Leptospirales</taxon>
        <taxon>Leptospiraceae</taxon>
        <taxon>Leptospira</taxon>
    </lineage>
</organism>
<dbReference type="STRING" id="1218598.LEP1GSC060_2340"/>
<dbReference type="Proteomes" id="UP000012313">
    <property type="component" value="Unassembled WGS sequence"/>
</dbReference>
<dbReference type="EMBL" id="AOHC02000012">
    <property type="protein sequence ID" value="EMY79345.1"/>
    <property type="molecule type" value="Genomic_DNA"/>
</dbReference>